<reference evidence="2 3" key="1">
    <citation type="journal article" name="Sci. Rep.">
        <title>Genome-scale phylogenetic analyses confirm Olpidium as the closest living zoosporic fungus to the non-flagellated, terrestrial fungi.</title>
        <authorList>
            <person name="Chang Y."/>
            <person name="Rochon D."/>
            <person name="Sekimoto S."/>
            <person name="Wang Y."/>
            <person name="Chovatia M."/>
            <person name="Sandor L."/>
            <person name="Salamov A."/>
            <person name="Grigoriev I.V."/>
            <person name="Stajich J.E."/>
            <person name="Spatafora J.W."/>
        </authorList>
    </citation>
    <scope>NUCLEOTIDE SEQUENCE [LARGE SCALE GENOMIC DNA]</scope>
    <source>
        <strain evidence="2">S191</strain>
    </source>
</reference>
<organism evidence="2 3">
    <name type="scientific">Olpidium bornovanus</name>
    <dbReference type="NCBI Taxonomy" id="278681"/>
    <lineage>
        <taxon>Eukaryota</taxon>
        <taxon>Fungi</taxon>
        <taxon>Fungi incertae sedis</taxon>
        <taxon>Olpidiomycota</taxon>
        <taxon>Olpidiomycotina</taxon>
        <taxon>Olpidiomycetes</taxon>
        <taxon>Olpidiales</taxon>
        <taxon>Olpidiaceae</taxon>
        <taxon>Olpidium</taxon>
    </lineage>
</organism>
<sequence length="158" mass="17544">MLQDSRRTGVRAEESERESRGLLHLPPLDHSTFYNLGPMPHVPTTCSYLSRHTKRYFSLYLPNAGFEVGQTFRYDPAKAEACLLATKDFAVGEVISLCTGTLAYVSSDQENALTGSQQDFSVMYSSKTRRMGVMTGPARFANVRIFLRTSVVFAVGCS</sequence>
<evidence type="ECO:0000313" key="2">
    <source>
        <dbReference type="EMBL" id="KAG5456740.1"/>
    </source>
</evidence>
<comment type="caution">
    <text evidence="2">The sequence shown here is derived from an EMBL/GenBank/DDBJ whole genome shotgun (WGS) entry which is preliminary data.</text>
</comment>
<dbReference type="PANTHER" id="PTHR12977">
    <property type="entry name" value="SUPPRESSOR OF VARIEGATION 4-20-RELATED"/>
    <property type="match status" value="1"/>
</dbReference>
<dbReference type="EMBL" id="JAEFCI010011232">
    <property type="protein sequence ID" value="KAG5456740.1"/>
    <property type="molecule type" value="Genomic_DNA"/>
</dbReference>
<dbReference type="OrthoDB" id="6627536at2759"/>
<dbReference type="GO" id="GO:0042799">
    <property type="term" value="F:histone H4K20 methyltransferase activity"/>
    <property type="evidence" value="ECO:0007669"/>
    <property type="project" value="TreeGrafter"/>
</dbReference>
<gene>
    <name evidence="2" type="ORF">BJ554DRAFT_3424</name>
</gene>
<dbReference type="Gene3D" id="2.170.270.10">
    <property type="entry name" value="SET domain"/>
    <property type="match status" value="1"/>
</dbReference>
<dbReference type="InterPro" id="IPR039977">
    <property type="entry name" value="Suv4-20/Set9"/>
</dbReference>
<feature type="region of interest" description="Disordered" evidence="1">
    <location>
        <begin position="1"/>
        <end position="21"/>
    </location>
</feature>
<dbReference type="GO" id="GO:0005634">
    <property type="term" value="C:nucleus"/>
    <property type="evidence" value="ECO:0007669"/>
    <property type="project" value="TreeGrafter"/>
</dbReference>
<keyword evidence="3" id="KW-1185">Reference proteome</keyword>
<evidence type="ECO:0000313" key="3">
    <source>
        <dbReference type="Proteomes" id="UP000673691"/>
    </source>
</evidence>
<dbReference type="InterPro" id="IPR046341">
    <property type="entry name" value="SET_dom_sf"/>
</dbReference>
<accession>A0A8H8DFN2</accession>
<dbReference type="PANTHER" id="PTHR12977:SF4">
    <property type="entry name" value="HISTONE-LYSINE N-METHYLTRANSFERASE KMT5B"/>
    <property type="match status" value="1"/>
</dbReference>
<proteinExistence type="predicted"/>
<dbReference type="AlphaFoldDB" id="A0A8H8DFN2"/>
<name>A0A8H8DFN2_9FUNG</name>
<protein>
    <submittedName>
        <fullName evidence="2">Uncharacterized protein</fullName>
    </submittedName>
</protein>
<evidence type="ECO:0000256" key="1">
    <source>
        <dbReference type="SAM" id="MobiDB-lite"/>
    </source>
</evidence>
<dbReference type="Proteomes" id="UP000673691">
    <property type="component" value="Unassembled WGS sequence"/>
</dbReference>